<reference evidence="2" key="1">
    <citation type="submission" date="2016-11" db="EMBL/GenBank/DDBJ databases">
        <authorList>
            <person name="Jaros S."/>
            <person name="Januszkiewicz K."/>
            <person name="Wedrychowicz H."/>
        </authorList>
    </citation>
    <scope>NUCLEOTIDE SEQUENCE [LARGE SCALE GENOMIC DNA]</scope>
    <source>
        <strain evidence="2">Y48</strain>
    </source>
</reference>
<dbReference type="EMBL" id="CP018082">
    <property type="protein sequence ID" value="APE34942.1"/>
    <property type="molecule type" value="Genomic_DNA"/>
</dbReference>
<dbReference type="InterPro" id="IPR036390">
    <property type="entry name" value="WH_DNA-bd_sf"/>
</dbReference>
<organism evidence="2 3">
    <name type="scientific">Nocardia mangyaensis</name>
    <dbReference type="NCBI Taxonomy" id="2213200"/>
    <lineage>
        <taxon>Bacteria</taxon>
        <taxon>Bacillati</taxon>
        <taxon>Actinomycetota</taxon>
        <taxon>Actinomycetes</taxon>
        <taxon>Mycobacteriales</taxon>
        <taxon>Nocardiaceae</taxon>
        <taxon>Nocardia</taxon>
    </lineage>
</organism>
<dbReference type="Pfam" id="PF03551">
    <property type="entry name" value="PadR"/>
    <property type="match status" value="1"/>
</dbReference>
<accession>A0A1J0VSC9</accession>
<dbReference type="RefSeq" id="WP_071928127.1">
    <property type="nucleotide sequence ID" value="NZ_CP018082.1"/>
</dbReference>
<dbReference type="AlphaFoldDB" id="A0A1J0VSC9"/>
<evidence type="ECO:0000259" key="1">
    <source>
        <dbReference type="Pfam" id="PF03551"/>
    </source>
</evidence>
<dbReference type="OrthoDB" id="3186544at2"/>
<evidence type="ECO:0000313" key="3">
    <source>
        <dbReference type="Proteomes" id="UP000183810"/>
    </source>
</evidence>
<proteinExistence type="predicted"/>
<dbReference type="SUPFAM" id="SSF46785">
    <property type="entry name" value="Winged helix' DNA-binding domain"/>
    <property type="match status" value="1"/>
</dbReference>
<protein>
    <recommendedName>
        <fullName evidence="1">Transcription regulator PadR N-terminal domain-containing protein</fullName>
    </recommendedName>
</protein>
<dbReference type="KEGG" id="nsl:BOX37_14405"/>
<dbReference type="InterPro" id="IPR005149">
    <property type="entry name" value="Tscrpt_reg_PadR_N"/>
</dbReference>
<gene>
    <name evidence="2" type="ORF">BOX37_14405</name>
</gene>
<keyword evidence="3" id="KW-1185">Reference proteome</keyword>
<dbReference type="Proteomes" id="UP000183810">
    <property type="component" value="Chromosome"/>
</dbReference>
<feature type="domain" description="Transcription regulator PadR N-terminal" evidence="1">
    <location>
        <begin position="7"/>
        <end position="80"/>
    </location>
</feature>
<dbReference type="InterPro" id="IPR036388">
    <property type="entry name" value="WH-like_DNA-bd_sf"/>
</dbReference>
<dbReference type="Gene3D" id="1.10.10.10">
    <property type="entry name" value="Winged helix-like DNA-binding domain superfamily/Winged helix DNA-binding domain"/>
    <property type="match status" value="1"/>
</dbReference>
<sequence length="188" mass="21457">MQLDYVILGALALGRYSGYDLRRWMDGAGRYIGYGVQLPQIYRRLGVLVDRGLVEFEVDQRSGRPDAKVYSLTDAGRTVLLDWARSPFEPSPRPMDPDFKLRFFFAGQLDREIAIDIVRTELQYRLDNDNLSADAPLPESYQPQIPGLDPEWAREVHVLAHEHGYASTAAYVAWLQLTLARLESGRTR</sequence>
<name>A0A1J0VSC9_9NOCA</name>
<evidence type="ECO:0000313" key="2">
    <source>
        <dbReference type="EMBL" id="APE34942.1"/>
    </source>
</evidence>
<dbReference type="PANTHER" id="PTHR43252">
    <property type="entry name" value="TRANSCRIPTIONAL REGULATOR YQJI"/>
    <property type="match status" value="1"/>
</dbReference>
<dbReference type="PANTHER" id="PTHR43252:SF6">
    <property type="entry name" value="NEGATIVE TRANSCRIPTION REGULATOR PADR"/>
    <property type="match status" value="1"/>
</dbReference>